<dbReference type="GO" id="GO:0000234">
    <property type="term" value="F:phosphoethanolamine N-methyltransferase activity"/>
    <property type="evidence" value="ECO:0007669"/>
    <property type="project" value="UniProtKB-EC"/>
</dbReference>
<organism evidence="7 8">
    <name type="scientific">Termititenax aidoneus</name>
    <dbReference type="NCBI Taxonomy" id="2218524"/>
    <lineage>
        <taxon>Bacteria</taxon>
        <taxon>Bacillati</taxon>
        <taxon>Candidatus Margulisiibacteriota</taxon>
        <taxon>Candidatus Termititenacia</taxon>
        <taxon>Candidatus Termititenacales</taxon>
        <taxon>Candidatus Termititenacaceae</taxon>
        <taxon>Candidatus Termititenax</taxon>
    </lineage>
</organism>
<keyword evidence="2" id="KW-0489">Methyltransferase</keyword>
<dbReference type="EMBL" id="BGZN01000007">
    <property type="protein sequence ID" value="GBR73220.1"/>
    <property type="molecule type" value="Genomic_DNA"/>
</dbReference>
<dbReference type="Gene3D" id="3.40.50.150">
    <property type="entry name" value="Vaccinia Virus protein VP39"/>
    <property type="match status" value="1"/>
</dbReference>
<accession>A0A388T9B5</accession>
<dbReference type="InterPro" id="IPR029063">
    <property type="entry name" value="SAM-dependent_MTases_sf"/>
</dbReference>
<dbReference type="SUPFAM" id="SSF53335">
    <property type="entry name" value="S-adenosyl-L-methionine-dependent methyltransferases"/>
    <property type="match status" value="1"/>
</dbReference>
<evidence type="ECO:0000256" key="5">
    <source>
        <dbReference type="ARBA" id="ARBA00047622"/>
    </source>
</evidence>
<keyword evidence="8" id="KW-1185">Reference proteome</keyword>
<evidence type="ECO:0000256" key="4">
    <source>
        <dbReference type="ARBA" id="ARBA00025707"/>
    </source>
</evidence>
<name>A0A388T9B5_TERA1</name>
<dbReference type="Proteomes" id="UP000269352">
    <property type="component" value="Unassembled WGS sequence"/>
</dbReference>
<evidence type="ECO:0000259" key="6">
    <source>
        <dbReference type="Pfam" id="PF13649"/>
    </source>
</evidence>
<dbReference type="CDD" id="cd02440">
    <property type="entry name" value="AdoMet_MTases"/>
    <property type="match status" value="1"/>
</dbReference>
<comment type="catalytic activity">
    <reaction evidence="5">
        <text>phosphoethanolamine + S-adenosyl-L-methionine = N-methylethanolamine phosphate + S-adenosyl-L-homocysteine + H(+)</text>
        <dbReference type="Rhea" id="RHEA:20365"/>
        <dbReference type="ChEBI" id="CHEBI:15378"/>
        <dbReference type="ChEBI" id="CHEBI:57781"/>
        <dbReference type="ChEBI" id="CHEBI:57856"/>
        <dbReference type="ChEBI" id="CHEBI:58190"/>
        <dbReference type="ChEBI" id="CHEBI:59789"/>
        <dbReference type="EC" id="2.1.1.103"/>
    </reaction>
    <physiologicalReaction direction="left-to-right" evidence="5">
        <dbReference type="Rhea" id="RHEA:20366"/>
    </physiologicalReaction>
</comment>
<comment type="pathway">
    <text evidence="4">Phospholipid metabolism.</text>
</comment>
<dbReference type="AlphaFoldDB" id="A0A388T9B5"/>
<dbReference type="PANTHER" id="PTHR44307:SF2">
    <property type="entry name" value="PHOSPHOETHANOLAMINE METHYLTRANSFERASE ISOFORM X1"/>
    <property type="match status" value="1"/>
</dbReference>
<keyword evidence="3" id="KW-0808">Transferase</keyword>
<evidence type="ECO:0000256" key="2">
    <source>
        <dbReference type="ARBA" id="ARBA00022603"/>
    </source>
</evidence>
<evidence type="ECO:0000313" key="8">
    <source>
        <dbReference type="Proteomes" id="UP000269352"/>
    </source>
</evidence>
<proteinExistence type="predicted"/>
<comment type="caution">
    <text evidence="7">The sequence shown here is derived from an EMBL/GenBank/DDBJ whole genome shotgun (WGS) entry which is preliminary data.</text>
</comment>
<dbReference type="InterPro" id="IPR041698">
    <property type="entry name" value="Methyltransf_25"/>
</dbReference>
<dbReference type="PANTHER" id="PTHR44307">
    <property type="entry name" value="PHOSPHOETHANOLAMINE METHYLTRANSFERASE"/>
    <property type="match status" value="1"/>
</dbReference>
<gene>
    <name evidence="7" type="ORF">NO1_0637</name>
</gene>
<dbReference type="GO" id="GO:0032259">
    <property type="term" value="P:methylation"/>
    <property type="evidence" value="ECO:0007669"/>
    <property type="project" value="UniProtKB-KW"/>
</dbReference>
<feature type="domain" description="Methyltransferase" evidence="6">
    <location>
        <begin position="30"/>
        <end position="125"/>
    </location>
</feature>
<evidence type="ECO:0000256" key="3">
    <source>
        <dbReference type="ARBA" id="ARBA00022679"/>
    </source>
</evidence>
<evidence type="ECO:0000313" key="7">
    <source>
        <dbReference type="EMBL" id="GBR73220.1"/>
    </source>
</evidence>
<comment type="pathway">
    <text evidence="1">Lipid metabolism.</text>
</comment>
<sequence length="237" mass="26795">MSNENYLAPGGKEYTLTAGQLAGLNKNAKILDIACGHGAASLNLVKKFGCQATAVDIEESFIKAGQAAAVREKINSRIRFIAGDFNKQKFAANSFDMIIAEGGALSYIGRDSGLKRARFLLKKNGYIEISDLILRGKRLSREAKDIFLSGLNDLDLETEESYRTLLKVNGFEIVFCSYIARQYWEMYYENIKQNLKNRKGFFSAKNIRASLNKEMSFFYKRKDLDQIGYLFIVAKKR</sequence>
<dbReference type="Pfam" id="PF13649">
    <property type="entry name" value="Methyltransf_25"/>
    <property type="match status" value="1"/>
</dbReference>
<reference evidence="7 8" key="1">
    <citation type="journal article" date="2019" name="ISME J.">
        <title>Genome analyses of uncultured TG2/ZB3 bacteria in 'Margulisbacteria' specifically attached to ectosymbiotic spirochetes of protists in the termite gut.</title>
        <authorList>
            <person name="Utami Y.D."/>
            <person name="Kuwahara H."/>
            <person name="Igai K."/>
            <person name="Murakami T."/>
            <person name="Sugaya K."/>
            <person name="Morikawa T."/>
            <person name="Nagura Y."/>
            <person name="Yuki M."/>
            <person name="Deevong P."/>
            <person name="Inoue T."/>
            <person name="Kihara K."/>
            <person name="Lo N."/>
            <person name="Yamada A."/>
            <person name="Ohkuma M."/>
            <person name="Hongoh Y."/>
        </authorList>
    </citation>
    <scope>NUCLEOTIDE SEQUENCE [LARGE SCALE GENOMIC DNA]</scope>
    <source>
        <strain evidence="7">NkOx7-01</strain>
    </source>
</reference>
<evidence type="ECO:0000256" key="1">
    <source>
        <dbReference type="ARBA" id="ARBA00005189"/>
    </source>
</evidence>
<protein>
    <submittedName>
        <fullName evidence="7">Transcriptional regulator MerR family</fullName>
    </submittedName>
</protein>